<dbReference type="SFLD" id="SFLDS00019">
    <property type="entry name" value="Glutathione_Transferase_(cytos"/>
    <property type="match status" value="1"/>
</dbReference>
<dbReference type="Gene3D" id="3.40.30.10">
    <property type="entry name" value="Glutaredoxin"/>
    <property type="match status" value="1"/>
</dbReference>
<gene>
    <name evidence="3" type="ORF">SAMN03080610_00728</name>
</gene>
<dbReference type="PANTHER" id="PTHR44051:SF8">
    <property type="entry name" value="GLUTATHIONE S-TRANSFERASE GSTA"/>
    <property type="match status" value="1"/>
</dbReference>
<dbReference type="OrthoDB" id="9795329at2"/>
<sequence length="208" mass="23322">MILIGQYDSPFVRRVGVALTLYDIPFEHRPWSVFGDGDKIRAYNPLMRVPTLVLDNGDVLIESHAILDYLDNLVGAERAMFPIEEPARHRAIKIASLASGLADKAVSLIYELRLHGEKSDVWMERCRNQIAGVLEVLETDRKRLEAPYWLGSSIGHADIFVATALRFLSEAHPGLVDMDAYPALKAHAQRLEALPAFKTIYQPFDAPV</sequence>
<proteinExistence type="predicted"/>
<evidence type="ECO:0000313" key="3">
    <source>
        <dbReference type="EMBL" id="SCZ24885.1"/>
    </source>
</evidence>
<reference evidence="3 4" key="1">
    <citation type="submission" date="2016-10" db="EMBL/GenBank/DDBJ databases">
        <authorList>
            <person name="de Groot N.N."/>
        </authorList>
    </citation>
    <scope>NUCLEOTIDE SEQUENCE [LARGE SCALE GENOMIC DNA]</scope>
    <source>
        <strain evidence="3 4">DSM 2698</strain>
    </source>
</reference>
<dbReference type="PROSITE" id="PS50405">
    <property type="entry name" value="GST_CTER"/>
    <property type="match status" value="1"/>
</dbReference>
<dbReference type="InterPro" id="IPR036249">
    <property type="entry name" value="Thioredoxin-like_sf"/>
</dbReference>
<name>A0A1G5MI49_AFIMA</name>
<dbReference type="AlphaFoldDB" id="A0A1G5MI49"/>
<keyword evidence="3" id="KW-0808">Transferase</keyword>
<dbReference type="PROSITE" id="PS50404">
    <property type="entry name" value="GST_NTER"/>
    <property type="match status" value="1"/>
</dbReference>
<dbReference type="Gene3D" id="1.20.1050.10">
    <property type="match status" value="1"/>
</dbReference>
<dbReference type="PANTHER" id="PTHR44051">
    <property type="entry name" value="GLUTATHIONE S-TRANSFERASE-RELATED"/>
    <property type="match status" value="1"/>
</dbReference>
<feature type="domain" description="GST N-terminal" evidence="1">
    <location>
        <begin position="1"/>
        <end position="78"/>
    </location>
</feature>
<feature type="domain" description="GST C-terminal" evidence="2">
    <location>
        <begin position="84"/>
        <end position="208"/>
    </location>
</feature>
<dbReference type="InterPro" id="IPR010987">
    <property type="entry name" value="Glutathione-S-Trfase_C-like"/>
</dbReference>
<dbReference type="InterPro" id="IPR036282">
    <property type="entry name" value="Glutathione-S-Trfase_C_sf"/>
</dbReference>
<dbReference type="Pfam" id="PF13410">
    <property type="entry name" value="GST_C_2"/>
    <property type="match status" value="1"/>
</dbReference>
<dbReference type="InterPro" id="IPR004045">
    <property type="entry name" value="Glutathione_S-Trfase_N"/>
</dbReference>
<dbReference type="GO" id="GO:0016740">
    <property type="term" value="F:transferase activity"/>
    <property type="evidence" value="ECO:0007669"/>
    <property type="project" value="UniProtKB-KW"/>
</dbReference>
<evidence type="ECO:0000259" key="1">
    <source>
        <dbReference type="PROSITE" id="PS50404"/>
    </source>
</evidence>
<dbReference type="Proteomes" id="UP000199347">
    <property type="component" value="Unassembled WGS sequence"/>
</dbReference>
<organism evidence="3 4">
    <name type="scientific">Afifella marina DSM 2698</name>
    <dbReference type="NCBI Taxonomy" id="1120955"/>
    <lineage>
        <taxon>Bacteria</taxon>
        <taxon>Pseudomonadati</taxon>
        <taxon>Pseudomonadota</taxon>
        <taxon>Alphaproteobacteria</taxon>
        <taxon>Hyphomicrobiales</taxon>
        <taxon>Afifellaceae</taxon>
        <taxon>Afifella</taxon>
    </lineage>
</organism>
<dbReference type="SUPFAM" id="SSF47616">
    <property type="entry name" value="GST C-terminal domain-like"/>
    <property type="match status" value="1"/>
</dbReference>
<dbReference type="InterPro" id="IPR040079">
    <property type="entry name" value="Glutathione_S-Trfase"/>
</dbReference>
<protein>
    <submittedName>
        <fullName evidence="3">Glutathione S-transferase</fullName>
    </submittedName>
</protein>
<dbReference type="Pfam" id="PF13417">
    <property type="entry name" value="GST_N_3"/>
    <property type="match status" value="1"/>
</dbReference>
<dbReference type="STRING" id="1120955.SAMN03080610_00728"/>
<evidence type="ECO:0000259" key="2">
    <source>
        <dbReference type="PROSITE" id="PS50405"/>
    </source>
</evidence>
<keyword evidence="4" id="KW-1185">Reference proteome</keyword>
<dbReference type="EMBL" id="FMVW01000001">
    <property type="protein sequence ID" value="SCZ24885.1"/>
    <property type="molecule type" value="Genomic_DNA"/>
</dbReference>
<dbReference type="SUPFAM" id="SSF52833">
    <property type="entry name" value="Thioredoxin-like"/>
    <property type="match status" value="1"/>
</dbReference>
<dbReference type="RefSeq" id="WP_092809578.1">
    <property type="nucleotide sequence ID" value="NZ_FMVW01000001.1"/>
</dbReference>
<accession>A0A1G5MI49</accession>
<evidence type="ECO:0000313" key="4">
    <source>
        <dbReference type="Proteomes" id="UP000199347"/>
    </source>
</evidence>